<evidence type="ECO:0000313" key="2">
    <source>
        <dbReference type="Proteomes" id="UP000509722"/>
    </source>
</evidence>
<protein>
    <recommendedName>
        <fullName evidence="3">Lipoprotein</fullName>
    </recommendedName>
</protein>
<reference evidence="1 2" key="1">
    <citation type="submission" date="2020-05" db="EMBL/GenBank/DDBJ databases">
        <title>Complete genome sequencing of Campylobacter and Arcobacter type strains.</title>
        <authorList>
            <person name="Miller W.G."/>
            <person name="Yee E."/>
        </authorList>
    </citation>
    <scope>NUCLEOTIDE SEQUENCE [LARGE SCALE GENOMIC DNA]</scope>
    <source>
        <strain evidence="1 2">LMG 6451</strain>
    </source>
</reference>
<dbReference type="Proteomes" id="UP000509722">
    <property type="component" value="Chromosome"/>
</dbReference>
<dbReference type="AlphaFoldDB" id="A0AAE7E9N5"/>
<name>A0AAE7E9N5_9BACT</name>
<accession>A0AAE7E9N5</accession>
<sequence>MKLNAAKNKIIVLLAICLSAVFLFVGCDSRKCRTKENDNANKIIFQRIRNFEHLGGAWTCCVDARRDCSMIYGANDSDMKILLEDLSKAIHLPNINLELYVYEDTNPKDKNLKPKAGPIMVIKIDKTKGEQDAKGCNLY</sequence>
<proteinExistence type="predicted"/>
<dbReference type="RefSeq" id="WP_018712920.1">
    <property type="nucleotide sequence ID" value="NZ_CP053832.1"/>
</dbReference>
<gene>
    <name evidence="1" type="ORF">CURT_0743</name>
</gene>
<dbReference type="GeneID" id="77175645"/>
<organism evidence="1 2">
    <name type="scientific">Campylobacter ureolyticus</name>
    <dbReference type="NCBI Taxonomy" id="827"/>
    <lineage>
        <taxon>Bacteria</taxon>
        <taxon>Pseudomonadati</taxon>
        <taxon>Campylobacterota</taxon>
        <taxon>Epsilonproteobacteria</taxon>
        <taxon>Campylobacterales</taxon>
        <taxon>Campylobacteraceae</taxon>
        <taxon>Campylobacter</taxon>
    </lineage>
</organism>
<evidence type="ECO:0000313" key="1">
    <source>
        <dbReference type="EMBL" id="QKF84234.1"/>
    </source>
</evidence>
<dbReference type="PROSITE" id="PS51257">
    <property type="entry name" value="PROKAR_LIPOPROTEIN"/>
    <property type="match status" value="1"/>
</dbReference>
<evidence type="ECO:0008006" key="3">
    <source>
        <dbReference type="Google" id="ProtNLM"/>
    </source>
</evidence>
<dbReference type="EMBL" id="CP053832">
    <property type="protein sequence ID" value="QKF84234.1"/>
    <property type="molecule type" value="Genomic_DNA"/>
</dbReference>